<comment type="caution">
    <text evidence="2">The sequence shown here is derived from an EMBL/GenBank/DDBJ whole genome shotgun (WGS) entry which is preliminary data.</text>
</comment>
<keyword evidence="3" id="KW-1185">Reference proteome</keyword>
<reference evidence="2" key="1">
    <citation type="journal article" date="2020" name="Stud. Mycol.">
        <title>101 Dothideomycetes genomes: a test case for predicting lifestyles and emergence of pathogens.</title>
        <authorList>
            <person name="Haridas S."/>
            <person name="Albert R."/>
            <person name="Binder M."/>
            <person name="Bloem J."/>
            <person name="Labutti K."/>
            <person name="Salamov A."/>
            <person name="Andreopoulos B."/>
            <person name="Baker S."/>
            <person name="Barry K."/>
            <person name="Bills G."/>
            <person name="Bluhm B."/>
            <person name="Cannon C."/>
            <person name="Castanera R."/>
            <person name="Culley D."/>
            <person name="Daum C."/>
            <person name="Ezra D."/>
            <person name="Gonzalez J."/>
            <person name="Henrissat B."/>
            <person name="Kuo A."/>
            <person name="Liang C."/>
            <person name="Lipzen A."/>
            <person name="Lutzoni F."/>
            <person name="Magnuson J."/>
            <person name="Mondo S."/>
            <person name="Nolan M."/>
            <person name="Ohm R."/>
            <person name="Pangilinan J."/>
            <person name="Park H.-J."/>
            <person name="Ramirez L."/>
            <person name="Alfaro M."/>
            <person name="Sun H."/>
            <person name="Tritt A."/>
            <person name="Yoshinaga Y."/>
            <person name="Zwiers L.-H."/>
            <person name="Turgeon B."/>
            <person name="Goodwin S."/>
            <person name="Spatafora J."/>
            <person name="Crous P."/>
            <person name="Grigoriev I."/>
        </authorList>
    </citation>
    <scope>NUCLEOTIDE SEQUENCE</scope>
    <source>
        <strain evidence="2">CBS 690.94</strain>
    </source>
</reference>
<proteinExistence type="predicted"/>
<accession>A0A9P4UE92</accession>
<organism evidence="2 3">
    <name type="scientific">Karstenula rhodostoma CBS 690.94</name>
    <dbReference type="NCBI Taxonomy" id="1392251"/>
    <lineage>
        <taxon>Eukaryota</taxon>
        <taxon>Fungi</taxon>
        <taxon>Dikarya</taxon>
        <taxon>Ascomycota</taxon>
        <taxon>Pezizomycotina</taxon>
        <taxon>Dothideomycetes</taxon>
        <taxon>Pleosporomycetidae</taxon>
        <taxon>Pleosporales</taxon>
        <taxon>Massarineae</taxon>
        <taxon>Didymosphaeriaceae</taxon>
        <taxon>Karstenula</taxon>
    </lineage>
</organism>
<dbReference type="Proteomes" id="UP000799764">
    <property type="component" value="Unassembled WGS sequence"/>
</dbReference>
<dbReference type="AlphaFoldDB" id="A0A9P4UE92"/>
<evidence type="ECO:0000256" key="1">
    <source>
        <dbReference type="SAM" id="MobiDB-lite"/>
    </source>
</evidence>
<sequence>MSSQHHFPLHSTPLQTPHLFSEPSYHQRLLFLRDNGNIMAVLKAVSSCSAHVGFCVRRIPSDETPSLDYHGLATLREQSRDEPPSPPPQPPPSPSGWSRPSDPDIVSTGSVGPCKNLVSSATNARKDLHPHIRVTLFPWGLTLAGILLDHFYLILSDLLDFALLRCVDDANFFFGNSAVDFSILDAYPFSCGFWSPCILG</sequence>
<evidence type="ECO:0000313" key="2">
    <source>
        <dbReference type="EMBL" id="KAF2448654.1"/>
    </source>
</evidence>
<name>A0A9P4UE92_9PLEO</name>
<evidence type="ECO:0000313" key="3">
    <source>
        <dbReference type="Proteomes" id="UP000799764"/>
    </source>
</evidence>
<feature type="compositionally biased region" description="Pro residues" evidence="1">
    <location>
        <begin position="84"/>
        <end position="94"/>
    </location>
</feature>
<gene>
    <name evidence="2" type="ORF">P171DRAFT_217311</name>
</gene>
<feature type="region of interest" description="Disordered" evidence="1">
    <location>
        <begin position="77"/>
        <end position="102"/>
    </location>
</feature>
<protein>
    <submittedName>
        <fullName evidence="2">Uncharacterized protein</fullName>
    </submittedName>
</protein>
<dbReference type="EMBL" id="MU001495">
    <property type="protein sequence ID" value="KAF2448654.1"/>
    <property type="molecule type" value="Genomic_DNA"/>
</dbReference>